<evidence type="ECO:0000256" key="11">
    <source>
        <dbReference type="ARBA" id="ARBA00030193"/>
    </source>
</evidence>
<dbReference type="GO" id="GO:0004156">
    <property type="term" value="F:dihydropteroate synthase activity"/>
    <property type="evidence" value="ECO:0007669"/>
    <property type="project" value="UniProtKB-EC"/>
</dbReference>
<evidence type="ECO:0000256" key="5">
    <source>
        <dbReference type="ARBA" id="ARBA00012458"/>
    </source>
</evidence>
<evidence type="ECO:0000256" key="8">
    <source>
        <dbReference type="ARBA" id="ARBA00022723"/>
    </source>
</evidence>
<accession>A0A174KCJ4</accession>
<dbReference type="GO" id="GO:0046656">
    <property type="term" value="P:folic acid biosynthetic process"/>
    <property type="evidence" value="ECO:0007669"/>
    <property type="project" value="UniProtKB-KW"/>
</dbReference>
<dbReference type="PROSITE" id="PS00793">
    <property type="entry name" value="DHPS_2"/>
    <property type="match status" value="1"/>
</dbReference>
<comment type="catalytic activity">
    <reaction evidence="1">
        <text>(7,8-dihydropterin-6-yl)methyl diphosphate + 4-aminobenzoate = 7,8-dihydropteroate + diphosphate</text>
        <dbReference type="Rhea" id="RHEA:19949"/>
        <dbReference type="ChEBI" id="CHEBI:17836"/>
        <dbReference type="ChEBI" id="CHEBI:17839"/>
        <dbReference type="ChEBI" id="CHEBI:33019"/>
        <dbReference type="ChEBI" id="CHEBI:72950"/>
        <dbReference type="EC" id="2.5.1.15"/>
    </reaction>
</comment>
<organism evidence="15 16">
    <name type="scientific">Faecalicatena contorta</name>
    <dbReference type="NCBI Taxonomy" id="39482"/>
    <lineage>
        <taxon>Bacteria</taxon>
        <taxon>Bacillati</taxon>
        <taxon>Bacillota</taxon>
        <taxon>Clostridia</taxon>
        <taxon>Lachnospirales</taxon>
        <taxon>Lachnospiraceae</taxon>
        <taxon>Faecalicatena</taxon>
    </lineage>
</organism>
<dbReference type="RefSeq" id="WP_050639869.1">
    <property type="nucleotide sequence ID" value="NZ_CABKUE010000007.1"/>
</dbReference>
<evidence type="ECO:0000256" key="3">
    <source>
        <dbReference type="ARBA" id="ARBA00004763"/>
    </source>
</evidence>
<evidence type="ECO:0000313" key="15">
    <source>
        <dbReference type="EMBL" id="CUP08551.1"/>
    </source>
</evidence>
<dbReference type="SUPFAM" id="SSF51717">
    <property type="entry name" value="Dihydropteroate synthetase-like"/>
    <property type="match status" value="1"/>
</dbReference>
<comment type="cofactor">
    <cofactor evidence="2 13">
        <name>Mg(2+)</name>
        <dbReference type="ChEBI" id="CHEBI:18420"/>
    </cofactor>
</comment>
<name>A0A174KCJ4_9FIRM</name>
<dbReference type="NCBIfam" id="TIGR01496">
    <property type="entry name" value="DHPS"/>
    <property type="match status" value="1"/>
</dbReference>
<evidence type="ECO:0000256" key="4">
    <source>
        <dbReference type="ARBA" id="ARBA00009503"/>
    </source>
</evidence>
<dbReference type="PROSITE" id="PS00792">
    <property type="entry name" value="DHPS_1"/>
    <property type="match status" value="1"/>
</dbReference>
<dbReference type="PROSITE" id="PS50972">
    <property type="entry name" value="PTERIN_BINDING"/>
    <property type="match status" value="1"/>
</dbReference>
<evidence type="ECO:0000256" key="13">
    <source>
        <dbReference type="RuleBase" id="RU361205"/>
    </source>
</evidence>
<dbReference type="InterPro" id="IPR011005">
    <property type="entry name" value="Dihydropteroate_synth-like_sf"/>
</dbReference>
<evidence type="ECO:0000256" key="7">
    <source>
        <dbReference type="ARBA" id="ARBA00022679"/>
    </source>
</evidence>
<dbReference type="InterPro" id="IPR000489">
    <property type="entry name" value="Pterin-binding_dom"/>
</dbReference>
<gene>
    <name evidence="15" type="primary">folP</name>
    <name evidence="15" type="ORF">ERS852491_04232</name>
</gene>
<dbReference type="STRING" id="39482.ERS852491_04232"/>
<comment type="function">
    <text evidence="12 13">Catalyzes the condensation of para-aminobenzoate (pABA) with 6-hydroxymethyl-7,8-dihydropterin diphosphate (DHPt-PP) to form 7,8-dihydropteroate (H2Pte), the immediate precursor of folate derivatives.</text>
</comment>
<evidence type="ECO:0000256" key="9">
    <source>
        <dbReference type="ARBA" id="ARBA00022842"/>
    </source>
</evidence>
<dbReference type="PANTHER" id="PTHR20941:SF1">
    <property type="entry name" value="FOLIC ACID SYNTHESIS PROTEIN FOL1"/>
    <property type="match status" value="1"/>
</dbReference>
<dbReference type="CDD" id="cd00739">
    <property type="entry name" value="DHPS"/>
    <property type="match status" value="1"/>
</dbReference>
<keyword evidence="7 13" id="KW-0808">Transferase</keyword>
<keyword evidence="10 13" id="KW-0289">Folate biosynthesis</keyword>
<evidence type="ECO:0000256" key="1">
    <source>
        <dbReference type="ARBA" id="ARBA00000012"/>
    </source>
</evidence>
<reference evidence="15 16" key="1">
    <citation type="submission" date="2015-09" db="EMBL/GenBank/DDBJ databases">
        <authorList>
            <consortium name="Pathogen Informatics"/>
        </authorList>
    </citation>
    <scope>NUCLEOTIDE SEQUENCE [LARGE SCALE GENOMIC DNA]</scope>
    <source>
        <strain evidence="15 16">2789STDY5834876</strain>
    </source>
</reference>
<evidence type="ECO:0000256" key="6">
    <source>
        <dbReference type="ARBA" id="ARBA00016919"/>
    </source>
</evidence>
<comment type="pathway">
    <text evidence="3 13">Cofactor biosynthesis; tetrahydrofolate biosynthesis; 7,8-dihydrofolate from 2-amino-4-hydroxy-6-hydroxymethyl-7,8-dihydropteridine diphosphate and 4-aminobenzoate: step 1/2.</text>
</comment>
<keyword evidence="9 13" id="KW-0460">Magnesium</keyword>
<dbReference type="EMBL" id="CYZU01000055">
    <property type="protein sequence ID" value="CUP08551.1"/>
    <property type="molecule type" value="Genomic_DNA"/>
</dbReference>
<sequence length="274" mass="30246">MRIGSREFDTEHHTYIMGILNVTPDSFSDGGKYNDLDKALLHAQELVRDGADILDVGGESTRPGHIQITEEEETERVVPVIERLKQEFDTPISIDTYKSSVAKAAVQAGAALVNDVWGLKYDAGMADVIAESQTACCLMHNREKAKYVNFLPEVLMDLQESVDIARKAGIAKDKIILDPGVGFGKTYEMNLEIIKELNRLKFLEYPILLGTSRKSVIGLTLDLPAGQREEGTLVTTVLGILSGCAFVRVHDVKGNKRAIQMTEAIMREHDCKGV</sequence>
<dbReference type="InterPro" id="IPR006390">
    <property type="entry name" value="DHP_synth_dom"/>
</dbReference>
<dbReference type="GO" id="GO:0046872">
    <property type="term" value="F:metal ion binding"/>
    <property type="evidence" value="ECO:0007669"/>
    <property type="project" value="UniProtKB-KW"/>
</dbReference>
<dbReference type="GO" id="GO:0046654">
    <property type="term" value="P:tetrahydrofolate biosynthetic process"/>
    <property type="evidence" value="ECO:0007669"/>
    <property type="project" value="UniProtKB-UniPathway"/>
</dbReference>
<keyword evidence="8 13" id="KW-0479">Metal-binding</keyword>
<evidence type="ECO:0000256" key="10">
    <source>
        <dbReference type="ARBA" id="ARBA00022909"/>
    </source>
</evidence>
<evidence type="ECO:0000256" key="12">
    <source>
        <dbReference type="ARBA" id="ARBA00053449"/>
    </source>
</evidence>
<dbReference type="EC" id="2.5.1.15" evidence="5 13"/>
<dbReference type="OrthoDB" id="9811744at2"/>
<evidence type="ECO:0000256" key="2">
    <source>
        <dbReference type="ARBA" id="ARBA00001946"/>
    </source>
</evidence>
<evidence type="ECO:0000259" key="14">
    <source>
        <dbReference type="PROSITE" id="PS50972"/>
    </source>
</evidence>
<protein>
    <recommendedName>
        <fullName evidence="6 13">Dihydropteroate synthase</fullName>
        <shortName evidence="13">DHPS</shortName>
        <ecNumber evidence="5 13">2.5.1.15</ecNumber>
    </recommendedName>
    <alternativeName>
        <fullName evidence="11 13">Dihydropteroate pyrophosphorylase</fullName>
    </alternativeName>
</protein>
<dbReference type="GO" id="GO:0005829">
    <property type="term" value="C:cytosol"/>
    <property type="evidence" value="ECO:0007669"/>
    <property type="project" value="TreeGrafter"/>
</dbReference>
<dbReference type="Pfam" id="PF00809">
    <property type="entry name" value="Pterin_bind"/>
    <property type="match status" value="1"/>
</dbReference>
<proteinExistence type="inferred from homology"/>
<feature type="domain" description="Pterin-binding" evidence="14">
    <location>
        <begin position="14"/>
        <end position="260"/>
    </location>
</feature>
<dbReference type="UniPathway" id="UPA00077">
    <property type="reaction ID" value="UER00156"/>
</dbReference>
<dbReference type="Proteomes" id="UP000095544">
    <property type="component" value="Unassembled WGS sequence"/>
</dbReference>
<evidence type="ECO:0000313" key="16">
    <source>
        <dbReference type="Proteomes" id="UP000095544"/>
    </source>
</evidence>
<dbReference type="AlphaFoldDB" id="A0A174KCJ4"/>
<dbReference type="Gene3D" id="3.20.20.20">
    <property type="entry name" value="Dihydropteroate synthase-like"/>
    <property type="match status" value="1"/>
</dbReference>
<dbReference type="InterPro" id="IPR045031">
    <property type="entry name" value="DHP_synth-like"/>
</dbReference>
<comment type="similarity">
    <text evidence="4 13">Belongs to the DHPS family.</text>
</comment>
<dbReference type="PANTHER" id="PTHR20941">
    <property type="entry name" value="FOLATE SYNTHESIS PROTEINS"/>
    <property type="match status" value="1"/>
</dbReference>
<dbReference type="FunFam" id="3.20.20.20:FF:000006">
    <property type="entry name" value="Dihydropteroate synthase"/>
    <property type="match status" value="1"/>
</dbReference>